<dbReference type="PROSITE" id="PS51819">
    <property type="entry name" value="VOC"/>
    <property type="match status" value="1"/>
</dbReference>
<dbReference type="InterPro" id="IPR041577">
    <property type="entry name" value="RT_RNaseH_2"/>
</dbReference>
<evidence type="ECO:0000259" key="8">
    <source>
        <dbReference type="PROSITE" id="PS50994"/>
    </source>
</evidence>
<dbReference type="CDD" id="cd09274">
    <property type="entry name" value="RNase_HI_RT_Ty3"/>
    <property type="match status" value="1"/>
</dbReference>
<reference evidence="10 11" key="1">
    <citation type="journal article" date="2018" name="Cell">
        <title>The Chara Genome: Secondary Complexity and Implications for Plant Terrestrialization.</title>
        <authorList>
            <person name="Nishiyama T."/>
            <person name="Sakayama H."/>
            <person name="Vries J.D."/>
            <person name="Buschmann H."/>
            <person name="Saint-Marcoux D."/>
            <person name="Ullrich K.K."/>
            <person name="Haas F.B."/>
            <person name="Vanderstraeten L."/>
            <person name="Becker D."/>
            <person name="Lang D."/>
            <person name="Vosolsobe S."/>
            <person name="Rombauts S."/>
            <person name="Wilhelmsson P.K.I."/>
            <person name="Janitza P."/>
            <person name="Kern R."/>
            <person name="Heyl A."/>
            <person name="Rumpler F."/>
            <person name="Villalobos L.I.A.C."/>
            <person name="Clay J.M."/>
            <person name="Skokan R."/>
            <person name="Toyoda A."/>
            <person name="Suzuki Y."/>
            <person name="Kagoshima H."/>
            <person name="Schijlen E."/>
            <person name="Tajeshwar N."/>
            <person name="Catarino B."/>
            <person name="Hetherington A.J."/>
            <person name="Saltykova A."/>
            <person name="Bonnot C."/>
            <person name="Breuninger H."/>
            <person name="Symeonidi A."/>
            <person name="Radhakrishnan G.V."/>
            <person name="Van Nieuwerburgh F."/>
            <person name="Deforce D."/>
            <person name="Chang C."/>
            <person name="Karol K.G."/>
            <person name="Hedrich R."/>
            <person name="Ulvskov P."/>
            <person name="Glockner G."/>
            <person name="Delwiche C.F."/>
            <person name="Petrasek J."/>
            <person name="Van de Peer Y."/>
            <person name="Friml J."/>
            <person name="Beilby M."/>
            <person name="Dolan L."/>
            <person name="Kohara Y."/>
            <person name="Sugano S."/>
            <person name="Fujiyama A."/>
            <person name="Delaux P.-M."/>
            <person name="Quint M."/>
            <person name="TheiBen G."/>
            <person name="Hagemann M."/>
            <person name="Harholt J."/>
            <person name="Dunand C."/>
            <person name="Zachgo S."/>
            <person name="Langdale J."/>
            <person name="Maumus F."/>
            <person name="Straeten D.V.D."/>
            <person name="Gould S.B."/>
            <person name="Rensing S.A."/>
        </authorList>
    </citation>
    <scope>NUCLEOTIDE SEQUENCE [LARGE SCALE GENOMIC DNA]</scope>
    <source>
        <strain evidence="10 11">S276</strain>
    </source>
</reference>
<dbReference type="InterPro" id="IPR050951">
    <property type="entry name" value="Retrovirus_Pol_polyprotein"/>
</dbReference>
<dbReference type="NCBIfam" id="TIGR01263">
    <property type="entry name" value="4HPPD"/>
    <property type="match status" value="1"/>
</dbReference>
<dbReference type="InterPro" id="IPR005956">
    <property type="entry name" value="4OHPhenylPyrv_dOase"/>
</dbReference>
<evidence type="ECO:0000256" key="2">
    <source>
        <dbReference type="ARBA" id="ARBA00005877"/>
    </source>
</evidence>
<organism evidence="10 11">
    <name type="scientific">Chara braunii</name>
    <name type="common">Braun's stonewort</name>
    <dbReference type="NCBI Taxonomy" id="69332"/>
    <lineage>
        <taxon>Eukaryota</taxon>
        <taxon>Viridiplantae</taxon>
        <taxon>Streptophyta</taxon>
        <taxon>Charophyceae</taxon>
        <taxon>Charales</taxon>
        <taxon>Characeae</taxon>
        <taxon>Chara</taxon>
    </lineage>
</organism>
<dbReference type="GO" id="GO:0003868">
    <property type="term" value="F:4-hydroxyphenylpyruvate dioxygenase activity"/>
    <property type="evidence" value="ECO:0007669"/>
    <property type="project" value="InterPro"/>
</dbReference>
<dbReference type="FunFam" id="3.10.180.10:FF:000013">
    <property type="entry name" value="4-hydroxyphenylpyruvate dioxygenase"/>
    <property type="match status" value="1"/>
</dbReference>
<dbReference type="InterPro" id="IPR041736">
    <property type="entry name" value="4OHPhenylPyrv_dOase_N"/>
</dbReference>
<dbReference type="Gene3D" id="3.30.420.10">
    <property type="entry name" value="Ribonuclease H-like superfamily/Ribonuclease H"/>
    <property type="match status" value="1"/>
</dbReference>
<feature type="compositionally biased region" description="Basic and acidic residues" evidence="7">
    <location>
        <begin position="38"/>
        <end position="48"/>
    </location>
</feature>
<accession>A0A388M0T2</accession>
<dbReference type="FunFam" id="3.30.70.270:FF:000003">
    <property type="entry name" value="Transposon Ty3-G Gag-Pol polyprotein"/>
    <property type="match status" value="1"/>
</dbReference>
<feature type="compositionally biased region" description="Acidic residues" evidence="7">
    <location>
        <begin position="238"/>
        <end position="247"/>
    </location>
</feature>
<dbReference type="InterPro" id="IPR036397">
    <property type="entry name" value="RNaseH_sf"/>
</dbReference>
<evidence type="ECO:0000259" key="9">
    <source>
        <dbReference type="PROSITE" id="PS51819"/>
    </source>
</evidence>
<feature type="domain" description="VOC" evidence="9">
    <location>
        <begin position="279"/>
        <end position="439"/>
    </location>
</feature>
<dbReference type="Gene3D" id="3.10.180.10">
    <property type="entry name" value="2,3-Dihydroxybiphenyl 1,2-Dioxygenase, domain 1"/>
    <property type="match status" value="2"/>
</dbReference>
<dbReference type="InterPro" id="IPR000477">
    <property type="entry name" value="RT_dom"/>
</dbReference>
<evidence type="ECO:0000256" key="3">
    <source>
        <dbReference type="ARBA" id="ARBA00022723"/>
    </source>
</evidence>
<dbReference type="AlphaFoldDB" id="A0A388M0T2"/>
<sequence>MLSTSMGPSGNGMANGGAETRASAPVLSSKTQSLTTQDPRKPALDADTTKTVPQKLVGHKNFVRENLKSDRFVVKGFHHLEFYCGDALNVSHRFAWAMGMRETVLSNLTTGNHLYSSRVLQSGDITFVFTAPYSKQLCAKELSAVEQGQDGLPAVPHPHFNPENARSFFDKHGVAVAAVGLLVGDAATAYEESTKHGGIGMLKPVRLVDATTGGVMDISEVVLYGDVVLRYVSTPELPSDDESMDDEQPPREGLKPFQGPFLPNYRPVEAPICTLGLTNIDHVVGNVPQLLPAVQYIANMTGFHEFAEFVAEDVGTVDSGLNSMVMADNSEKVLMPVNEPTFGTKRQSQIQTYLEHNEGPGVQHIALACDDIFHTLRQMRARSSMGGFEFMPRASDAYYKCLPEKFGEDLTPEQLQQCKELGILVDKDNQGLLLQIFTKPVGDRPTIFIEIIQRVGCMEVDKDGKVAQRGGCGGFGKGNFSELFKSIEEFEKTFVMVYEFVVMPFGLCNASGTFQHAMNRIFHDHLDKFVVVYLDDILIFSKSVEEHAQHVETVLSLLRQHKYKVNLEKCEFDRTKILYLGHEVSAEGIRPEDAKVASIRDWPRPQTVTEVRSFLGMCGYYRNFVKNYSTVASPLTDLTRLDTPLDLSDECEGAFKRLKHALVNHEVLMVPDPQKPFIVTTDASQYGIGAVLAQQDGKKLRPIEYTSKKMPSKKMAKSTYERELYALYKALVHWRHFLLGRFFYPRTDHQTLKWIKTQPALFDAVKRWIEVIDQYDLKLEYLKGEYNKVADALSVCQRDKPRTQAPLGLLKSLPIPDGPGLSFSMDFMDTLVTSKSGKRHIFVIIDGFTKYARLIPMPETARTEYVIKLFKDNWVRDFGLPKTIISDRDVRFTSKLWKKTAEQMGSQLRMTSGNHPEANGQAKQMNRVVQHLLRHYIKPSQDDWDEQLPRIANLYNNAIHSSTDVSPNQLHLGWKPRSALDFLLPENRPAATPGTLEYGVQYEKLLHEAVEHMKKAQQAMIASETQHRRQSTFQFFMISMFDMMVAVLDNLQNHPFSPKFNYSKESSRNLSSSVGS</sequence>
<dbReference type="InterPro" id="IPR029068">
    <property type="entry name" value="Glyas_Bleomycin-R_OHBP_Dase"/>
</dbReference>
<evidence type="ECO:0008006" key="12">
    <source>
        <dbReference type="Google" id="ProtNLM"/>
    </source>
</evidence>
<dbReference type="Pfam" id="PF00078">
    <property type="entry name" value="RVT_1"/>
    <property type="match status" value="1"/>
</dbReference>
<comment type="cofactor">
    <cofactor evidence="1">
        <name>Fe cation</name>
        <dbReference type="ChEBI" id="CHEBI:24875"/>
    </cofactor>
</comment>
<name>A0A388M0T2_CHABU</name>
<feature type="domain" description="Integrase catalytic" evidence="8">
    <location>
        <begin position="815"/>
        <end position="975"/>
    </location>
</feature>
<dbReference type="InterPro" id="IPR001584">
    <property type="entry name" value="Integrase_cat-core"/>
</dbReference>
<dbReference type="InterPro" id="IPR012337">
    <property type="entry name" value="RNaseH-like_sf"/>
</dbReference>
<dbReference type="Gene3D" id="3.10.10.10">
    <property type="entry name" value="HIV Type 1 Reverse Transcriptase, subunit A, domain 1"/>
    <property type="match status" value="1"/>
</dbReference>
<dbReference type="SUPFAM" id="SSF56672">
    <property type="entry name" value="DNA/RNA polymerases"/>
    <property type="match status" value="1"/>
</dbReference>
<dbReference type="Gene3D" id="3.30.70.270">
    <property type="match status" value="2"/>
</dbReference>
<dbReference type="OrthoDB" id="414569at2759"/>
<dbReference type="PROSITE" id="PS50994">
    <property type="entry name" value="INTEGRASE"/>
    <property type="match status" value="1"/>
</dbReference>
<keyword evidence="5" id="KW-0408">Iron</keyword>
<keyword evidence="11" id="KW-1185">Reference proteome</keyword>
<dbReference type="InterPro" id="IPR043502">
    <property type="entry name" value="DNA/RNA_pol_sf"/>
</dbReference>
<dbReference type="FunFam" id="3.30.70.270:FF:000020">
    <property type="entry name" value="Transposon Tf2-6 polyprotein-like Protein"/>
    <property type="match status" value="1"/>
</dbReference>
<dbReference type="Proteomes" id="UP000265515">
    <property type="component" value="Unassembled WGS sequence"/>
</dbReference>
<evidence type="ECO:0000313" key="10">
    <source>
        <dbReference type="EMBL" id="GBG88178.1"/>
    </source>
</evidence>
<evidence type="ECO:0000256" key="4">
    <source>
        <dbReference type="ARBA" id="ARBA00022737"/>
    </source>
</evidence>
<dbReference type="Pfam" id="PF17919">
    <property type="entry name" value="RT_RNaseH_2"/>
    <property type="match status" value="1"/>
</dbReference>
<dbReference type="PANTHER" id="PTHR37984:SF5">
    <property type="entry name" value="PROTEIN NYNRIN-LIKE"/>
    <property type="match status" value="1"/>
</dbReference>
<dbReference type="InterPro" id="IPR043128">
    <property type="entry name" value="Rev_trsase/Diguanyl_cyclase"/>
</dbReference>
<dbReference type="InterPro" id="IPR041735">
    <property type="entry name" value="4OHPhenylPyrv_dOase_C"/>
</dbReference>
<dbReference type="GO" id="GO:0009072">
    <property type="term" value="P:aromatic amino acid metabolic process"/>
    <property type="evidence" value="ECO:0007669"/>
    <property type="project" value="InterPro"/>
</dbReference>
<dbReference type="STRING" id="69332.A0A388M0T2"/>
<gene>
    <name evidence="10" type="ORF">CBR_g46667</name>
</gene>
<evidence type="ECO:0000313" key="11">
    <source>
        <dbReference type="Proteomes" id="UP000265515"/>
    </source>
</evidence>
<dbReference type="CDD" id="cd01647">
    <property type="entry name" value="RT_LTR"/>
    <property type="match status" value="1"/>
</dbReference>
<protein>
    <recommendedName>
        <fullName evidence="12">4-hydroxyphenylpyruvate dioxygenase</fullName>
    </recommendedName>
</protein>
<proteinExistence type="inferred from homology"/>
<dbReference type="CDD" id="cd07250">
    <property type="entry name" value="HPPD_C_like"/>
    <property type="match status" value="1"/>
</dbReference>
<dbReference type="SUPFAM" id="SSF54593">
    <property type="entry name" value="Glyoxalase/Bleomycin resistance protein/Dihydroxybiphenyl dioxygenase"/>
    <property type="match status" value="1"/>
</dbReference>
<dbReference type="GO" id="GO:0003676">
    <property type="term" value="F:nucleic acid binding"/>
    <property type="evidence" value="ECO:0007669"/>
    <property type="project" value="InterPro"/>
</dbReference>
<dbReference type="Gramene" id="GBG88178">
    <property type="protein sequence ID" value="GBG88178"/>
    <property type="gene ID" value="CBR_g46667"/>
</dbReference>
<evidence type="ECO:0000256" key="7">
    <source>
        <dbReference type="SAM" id="MobiDB-lite"/>
    </source>
</evidence>
<dbReference type="InterPro" id="IPR037523">
    <property type="entry name" value="VOC_core"/>
</dbReference>
<comment type="similarity">
    <text evidence="2">Belongs to the 4HPPD family.</text>
</comment>
<feature type="region of interest" description="Disordered" evidence="7">
    <location>
        <begin position="1"/>
        <end position="50"/>
    </location>
</feature>
<feature type="compositionally biased region" description="Polar residues" evidence="7">
    <location>
        <begin position="26"/>
        <end position="37"/>
    </location>
</feature>
<dbReference type="GO" id="GO:0015074">
    <property type="term" value="P:DNA integration"/>
    <property type="evidence" value="ECO:0007669"/>
    <property type="project" value="InterPro"/>
</dbReference>
<keyword evidence="4" id="KW-0677">Repeat</keyword>
<keyword evidence="3" id="KW-0479">Metal-binding</keyword>
<evidence type="ECO:0000256" key="5">
    <source>
        <dbReference type="ARBA" id="ARBA00023004"/>
    </source>
</evidence>
<dbReference type="EMBL" id="BFEA01000654">
    <property type="protein sequence ID" value="GBG88178.1"/>
    <property type="molecule type" value="Genomic_DNA"/>
</dbReference>
<dbReference type="Pfam" id="PF00665">
    <property type="entry name" value="rve"/>
    <property type="match status" value="1"/>
</dbReference>
<dbReference type="PANTHER" id="PTHR37984">
    <property type="entry name" value="PROTEIN CBG26694"/>
    <property type="match status" value="1"/>
</dbReference>
<dbReference type="GO" id="GO:0046872">
    <property type="term" value="F:metal ion binding"/>
    <property type="evidence" value="ECO:0007669"/>
    <property type="project" value="UniProtKB-KW"/>
</dbReference>
<comment type="caution">
    <text evidence="10">The sequence shown here is derived from an EMBL/GenBank/DDBJ whole genome shotgun (WGS) entry which is preliminary data.</text>
</comment>
<evidence type="ECO:0000256" key="6">
    <source>
        <dbReference type="ARBA" id="ARBA00023268"/>
    </source>
</evidence>
<dbReference type="SUPFAM" id="SSF53098">
    <property type="entry name" value="Ribonuclease H-like"/>
    <property type="match status" value="1"/>
</dbReference>
<feature type="region of interest" description="Disordered" evidence="7">
    <location>
        <begin position="235"/>
        <end position="260"/>
    </location>
</feature>
<keyword evidence="6" id="KW-0511">Multifunctional enzyme</keyword>
<evidence type="ECO:0000256" key="1">
    <source>
        <dbReference type="ARBA" id="ARBA00001962"/>
    </source>
</evidence>
<dbReference type="CDD" id="cd08342">
    <property type="entry name" value="HPPD_N_like"/>
    <property type="match status" value="1"/>
</dbReference>